<dbReference type="AlphaFoldDB" id="A0A6J4IFR1"/>
<protein>
    <submittedName>
        <fullName evidence="2">Uncharacterized protein</fullName>
    </submittedName>
</protein>
<name>A0A6J4IFR1_9ACTN</name>
<feature type="non-terminal residue" evidence="2">
    <location>
        <position position="1"/>
    </location>
</feature>
<organism evidence="2">
    <name type="scientific">uncultured Acidimicrobiales bacterium</name>
    <dbReference type="NCBI Taxonomy" id="310071"/>
    <lineage>
        <taxon>Bacteria</taxon>
        <taxon>Bacillati</taxon>
        <taxon>Actinomycetota</taxon>
        <taxon>Acidimicrobiia</taxon>
        <taxon>Acidimicrobiales</taxon>
        <taxon>environmental samples</taxon>
    </lineage>
</organism>
<evidence type="ECO:0000313" key="2">
    <source>
        <dbReference type="EMBL" id="CAA9250553.1"/>
    </source>
</evidence>
<evidence type="ECO:0000256" key="1">
    <source>
        <dbReference type="SAM" id="MobiDB-lite"/>
    </source>
</evidence>
<feature type="region of interest" description="Disordered" evidence="1">
    <location>
        <begin position="36"/>
        <end position="114"/>
    </location>
</feature>
<dbReference type="EMBL" id="CADCSY010000096">
    <property type="protein sequence ID" value="CAA9250553.1"/>
    <property type="molecule type" value="Genomic_DNA"/>
</dbReference>
<feature type="region of interest" description="Disordered" evidence="1">
    <location>
        <begin position="174"/>
        <end position="278"/>
    </location>
</feature>
<gene>
    <name evidence="2" type="ORF">AVDCRST_MAG20-2117</name>
</gene>
<feature type="non-terminal residue" evidence="2">
    <location>
        <position position="278"/>
    </location>
</feature>
<feature type="compositionally biased region" description="Basic and acidic residues" evidence="1">
    <location>
        <begin position="97"/>
        <end position="109"/>
    </location>
</feature>
<feature type="region of interest" description="Disordered" evidence="1">
    <location>
        <begin position="132"/>
        <end position="151"/>
    </location>
</feature>
<feature type="compositionally biased region" description="Low complexity" evidence="1">
    <location>
        <begin position="69"/>
        <end position="87"/>
    </location>
</feature>
<feature type="compositionally biased region" description="Basic residues" evidence="1">
    <location>
        <begin position="267"/>
        <end position="278"/>
    </location>
</feature>
<reference evidence="2" key="1">
    <citation type="submission" date="2020-02" db="EMBL/GenBank/DDBJ databases">
        <authorList>
            <person name="Meier V. D."/>
        </authorList>
    </citation>
    <scope>NUCLEOTIDE SEQUENCE</scope>
    <source>
        <strain evidence="2">AVDCRST_MAG20</strain>
    </source>
</reference>
<sequence>WPGRSRRARPSRSASCPAPEIWKKTRLCFCRPISRSSSAREVHARRRSSRSSAWGMPRWSAAPAPPSVAGPSVSVVRWTSGQSWSRRSQPRRGQRSPHHEEPTAHRRPGDGATCSADVRAANVAEHPVVDRRSGCLHSPWRSPAVRGRTSGLVHPGAAMARTGHGQLFRSHVPFGLQPDRPARGRIRTHRPRCVIRPPQTETRWPPTRTTTPPNASSHLPRWPGCSGSTRRPSLAGPAPASSTPSARSAATAASGRPRSNVSSGRCRPARKTPLPRRP</sequence>
<proteinExistence type="predicted"/>
<feature type="compositionally biased region" description="Low complexity" evidence="1">
    <location>
        <begin position="196"/>
        <end position="213"/>
    </location>
</feature>
<accession>A0A6J4IFR1</accession>
<feature type="compositionally biased region" description="Basic residues" evidence="1">
    <location>
        <begin position="183"/>
        <end position="193"/>
    </location>
</feature>
<feature type="compositionally biased region" description="Low complexity" evidence="1">
    <location>
        <begin position="230"/>
        <end position="259"/>
    </location>
</feature>